<protein>
    <submittedName>
        <fullName evidence="1">Uncharacterized protein</fullName>
    </submittedName>
</protein>
<name>T1CND7_9PORP</name>
<dbReference type="Proteomes" id="UP000018031">
    <property type="component" value="Unassembled WGS sequence"/>
</dbReference>
<reference evidence="2" key="1">
    <citation type="journal article" date="2013" name="Genome">
        <title>Draft Genome Sequences of Porphyromonas crevioricanis JCM 15906T and Porphyromonas cansulci JCM 13913T Isolated from a Canine Oral Cavity.</title>
        <authorList>
            <person name="Sakamoto M."/>
            <person name="Tanaka N."/>
            <person name="Shiwa Y."/>
            <person name="Yoshikawa H."/>
            <person name="Ohkuma M."/>
        </authorList>
    </citation>
    <scope>NUCLEOTIDE SEQUENCE [LARGE SCALE GENOMIC DNA]</scope>
    <source>
        <strain evidence="2">JCM 15906</strain>
    </source>
</reference>
<proteinExistence type="predicted"/>
<accession>T1CND7</accession>
<evidence type="ECO:0000313" key="2">
    <source>
        <dbReference type="Proteomes" id="UP000018031"/>
    </source>
</evidence>
<organism evidence="1 2">
    <name type="scientific">Porphyromonas crevioricanis JCM 15906</name>
    <dbReference type="NCBI Taxonomy" id="1305617"/>
    <lineage>
        <taxon>Bacteria</taxon>
        <taxon>Pseudomonadati</taxon>
        <taxon>Bacteroidota</taxon>
        <taxon>Bacteroidia</taxon>
        <taxon>Bacteroidales</taxon>
        <taxon>Porphyromonadaceae</taxon>
        <taxon>Porphyromonas</taxon>
    </lineage>
</organism>
<gene>
    <name evidence="1" type="ORF">PORCRE_298</name>
</gene>
<sequence>MLEKKQATHQTNQLTGATIVLTIQRPESRIELLPLIIKICMFPTMKGKKTCRFIKGVL</sequence>
<evidence type="ECO:0000313" key="1">
    <source>
        <dbReference type="EMBL" id="GAD04608.1"/>
    </source>
</evidence>
<dbReference type="EMBL" id="BAOU01000009">
    <property type="protein sequence ID" value="GAD04608.1"/>
    <property type="molecule type" value="Genomic_DNA"/>
</dbReference>
<comment type="caution">
    <text evidence="1">The sequence shown here is derived from an EMBL/GenBank/DDBJ whole genome shotgun (WGS) entry which is preliminary data.</text>
</comment>
<reference evidence="1 2" key="2">
    <citation type="journal article" date="2013" name="Genome Announc.">
        <title>Draft Genome Sequences of Porphyromonas crevioricanis JCM 15906T and Porphyromonas cansulci JCM 13913T Isolated from a Canine Oral Cavity.</title>
        <authorList>
            <person name="Sakamoto M."/>
            <person name="Tanaka N."/>
            <person name="Shiwa Y."/>
            <person name="Yoshikawa H."/>
            <person name="Ohkuma M."/>
        </authorList>
    </citation>
    <scope>NUCLEOTIDE SEQUENCE [LARGE SCALE GENOMIC DNA]</scope>
    <source>
        <strain evidence="1 2">JCM 15906</strain>
    </source>
</reference>
<dbReference type="AlphaFoldDB" id="T1CND7"/>